<name>L8WLX2_THACA</name>
<feature type="compositionally biased region" description="Low complexity" evidence="6">
    <location>
        <begin position="140"/>
        <end position="166"/>
    </location>
</feature>
<evidence type="ECO:0000256" key="2">
    <source>
        <dbReference type="ARBA" id="ARBA00022540"/>
    </source>
</evidence>
<dbReference type="PIRSF" id="PIRSF016281">
    <property type="entry name" value="EIF-3_zeta"/>
    <property type="match status" value="1"/>
</dbReference>
<dbReference type="STRING" id="983506.L8WLX2"/>
<protein>
    <recommendedName>
        <fullName evidence="5">Eukaryotic translation initiation factor 3 subunit D</fullName>
        <shortName evidence="5">eIF3d</shortName>
    </recommendedName>
</protein>
<comment type="subcellular location">
    <subcellularLocation>
        <location evidence="5">Cytoplasm</location>
    </subcellularLocation>
</comment>
<dbReference type="HAMAP" id="MF_03003">
    <property type="entry name" value="eIF3d"/>
    <property type="match status" value="1"/>
</dbReference>
<organism evidence="7 8">
    <name type="scientific">Thanatephorus cucumeris (strain AG1-IA)</name>
    <name type="common">Rice sheath blight fungus</name>
    <name type="synonym">Rhizoctonia solani</name>
    <dbReference type="NCBI Taxonomy" id="983506"/>
    <lineage>
        <taxon>Eukaryota</taxon>
        <taxon>Fungi</taxon>
        <taxon>Dikarya</taxon>
        <taxon>Basidiomycota</taxon>
        <taxon>Agaricomycotina</taxon>
        <taxon>Agaricomycetes</taxon>
        <taxon>Cantharellales</taxon>
        <taxon>Ceratobasidiaceae</taxon>
        <taxon>Rhizoctonia</taxon>
        <taxon>Rhizoctonia solani AG-1</taxon>
    </lineage>
</organism>
<dbReference type="OrthoDB" id="16538at2759"/>
<dbReference type="AlphaFoldDB" id="L8WLX2"/>
<proteinExistence type="inferred from homology"/>
<dbReference type="GO" id="GO:0003743">
    <property type="term" value="F:translation initiation factor activity"/>
    <property type="evidence" value="ECO:0007669"/>
    <property type="project" value="UniProtKB-UniRule"/>
</dbReference>
<comment type="subunit">
    <text evidence="5">Component of the eukaryotic translation initiation factor 3 (eIF-3) complex.</text>
</comment>
<dbReference type="InterPro" id="IPR007783">
    <property type="entry name" value="eIF3d"/>
</dbReference>
<feature type="compositionally biased region" description="Basic and acidic residues" evidence="6">
    <location>
        <begin position="171"/>
        <end position="183"/>
    </location>
</feature>
<keyword evidence="4 5" id="KW-0648">Protein biosynthesis</keyword>
<evidence type="ECO:0000256" key="4">
    <source>
        <dbReference type="ARBA" id="ARBA00022917"/>
    </source>
</evidence>
<evidence type="ECO:0000313" key="7">
    <source>
        <dbReference type="EMBL" id="ELU37762.1"/>
    </source>
</evidence>
<dbReference type="EMBL" id="AFRT01002476">
    <property type="protein sequence ID" value="ELU37762.1"/>
    <property type="molecule type" value="Genomic_DNA"/>
</dbReference>
<evidence type="ECO:0000313" key="8">
    <source>
        <dbReference type="Proteomes" id="UP000011668"/>
    </source>
</evidence>
<dbReference type="GO" id="GO:0001732">
    <property type="term" value="P:formation of cytoplasmic translation initiation complex"/>
    <property type="evidence" value="ECO:0007669"/>
    <property type="project" value="UniProtKB-UniRule"/>
</dbReference>
<feature type="region of interest" description="Disordered" evidence="6">
    <location>
        <begin position="125"/>
        <end position="183"/>
    </location>
</feature>
<comment type="caution">
    <text evidence="5">Lacks conserved residue(s) required for the propagation of feature annotation.</text>
</comment>
<dbReference type="OMA" id="FMDKRDN"/>
<dbReference type="GO" id="GO:0033290">
    <property type="term" value="C:eukaryotic 48S preinitiation complex"/>
    <property type="evidence" value="ECO:0007669"/>
    <property type="project" value="UniProtKB-UniRule"/>
</dbReference>
<keyword evidence="8" id="KW-1185">Reference proteome</keyword>
<feature type="compositionally biased region" description="Gly residues" evidence="6">
    <location>
        <begin position="129"/>
        <end position="139"/>
    </location>
</feature>
<dbReference type="GO" id="GO:0016282">
    <property type="term" value="C:eukaryotic 43S preinitiation complex"/>
    <property type="evidence" value="ECO:0007669"/>
    <property type="project" value="UniProtKB-UniRule"/>
</dbReference>
<evidence type="ECO:0000256" key="5">
    <source>
        <dbReference type="HAMAP-Rule" id="MF_03003"/>
    </source>
</evidence>
<evidence type="ECO:0000256" key="1">
    <source>
        <dbReference type="ARBA" id="ARBA00022490"/>
    </source>
</evidence>
<sequence>MTQNLVGAPSFHFTMADSSQLSFVLPPIQDNPDGSWGPSSLHMPAQFKDIPYAPFSKTDKLGKFADWTESDGRDRAGATGTQQRYGNRRDGQPAYGSGSTNAFAYIHEQDEASFSLVDNKAAAPRRGGMPFGRGRGGARGMAARTGVNTRTTARGGAAATRGNARAPVRRGWKEWDKPSRTRESSVPINPSWRILEEIDFPRLSKLRLEVDDPETLYVPRMRIIGKDLFFSNRESYGKIFAYDKSYDRINTKNERPLQILDRIKYNTTTSDDPVIQQHANKDTATIYATDSILSLLMCAPRSVYPWDIVIVREGNKLFLDKHFVTVNENAADPPTDSDKDSLNSAGSLHLEATYINENFAFQTVNESSAISFPKPNPFYGPDETDPLASCGYRYRLFDLSIHEEEDVKVLVRTQVDAFIPGGETKLSAGKGDNAGLVTIKALNEFDSRAEGAGGAPDWRTKLDSQRGAVVATEMKNNSCKLAKWAVQSILAGAEVMKIGYVSRANPRDNARHVILSTATMRPTDFAGQLNINLANGWGIVRTVADLCMKQPDGKYVLIKDPNKSVIRLYAVPMDAFTAEAEEQPIEEEAPEEE</sequence>
<dbReference type="Pfam" id="PF05091">
    <property type="entry name" value="eIF-3_zeta"/>
    <property type="match status" value="1"/>
</dbReference>
<keyword evidence="2 5" id="KW-0396">Initiation factor</keyword>
<dbReference type="GO" id="GO:0002191">
    <property type="term" value="P:cap-dependent translational initiation"/>
    <property type="evidence" value="ECO:0007669"/>
    <property type="project" value="UniProtKB-UniRule"/>
</dbReference>
<comment type="caution">
    <text evidence="7">The sequence shown here is derived from an EMBL/GenBank/DDBJ whole genome shotgun (WGS) entry which is preliminary data.</text>
</comment>
<accession>L8WLX2</accession>
<feature type="region of interest" description="Disordered" evidence="6">
    <location>
        <begin position="67"/>
        <end position="96"/>
    </location>
</feature>
<evidence type="ECO:0000256" key="6">
    <source>
        <dbReference type="SAM" id="MobiDB-lite"/>
    </source>
</evidence>
<dbReference type="Proteomes" id="UP000011668">
    <property type="component" value="Unassembled WGS sequence"/>
</dbReference>
<comment type="function">
    <text evidence="5">mRNA cap-binding component of the eukaryotic translation initiation factor 3 (eIF-3) complex, which is involved in protein synthesis of a specialized repertoire of mRNAs and, together with other initiation factors, stimulates binding of mRNA and methionyl-tRNAi to the 40S ribosome. The eIF-3 complex specifically targets and initiates translation of a subset of mRNAs involved in cell proliferation. In the eIF-3 complex, eif3d specifically recognizes and binds the 7-methylguanosine cap of a subset of mRNAs.</text>
</comment>
<dbReference type="GO" id="GO:0098808">
    <property type="term" value="F:mRNA cap binding"/>
    <property type="evidence" value="ECO:0007669"/>
    <property type="project" value="UniProtKB-UniRule"/>
</dbReference>
<dbReference type="HOGENOM" id="CLU_024521_2_0_1"/>
<dbReference type="PANTHER" id="PTHR12399:SF0">
    <property type="entry name" value="EUKARYOTIC TRANSLATION INITIATION FACTOR 3 SUBUNIT D"/>
    <property type="match status" value="1"/>
</dbReference>
<keyword evidence="1 5" id="KW-0963">Cytoplasm</keyword>
<gene>
    <name evidence="7" type="ORF">AG1IA_08220</name>
</gene>
<comment type="similarity">
    <text evidence="5">Belongs to the eIF-3 subunit D family.</text>
</comment>
<dbReference type="GO" id="GO:0005852">
    <property type="term" value="C:eukaryotic translation initiation factor 3 complex"/>
    <property type="evidence" value="ECO:0007669"/>
    <property type="project" value="UniProtKB-UniRule"/>
</dbReference>
<dbReference type="PANTHER" id="PTHR12399">
    <property type="entry name" value="EUKARYOTIC TRANSLATION INITIATION FACTOR 3 SUBUNIT 7"/>
    <property type="match status" value="1"/>
</dbReference>
<keyword evidence="3" id="KW-0694">RNA-binding</keyword>
<evidence type="ECO:0000256" key="3">
    <source>
        <dbReference type="ARBA" id="ARBA00022884"/>
    </source>
</evidence>
<comment type="domain">
    <text evidence="5">The RNA gate region regulates mRNA cap recognition to prevent promiscuous mRNA-binding before assembly of eif3d into the full eukaryotic translation initiation factor 3 (eIF-3) complex.</text>
</comment>
<reference evidence="7 8" key="1">
    <citation type="journal article" date="2013" name="Nat. Commun.">
        <title>The evolution and pathogenic mechanisms of the rice sheath blight pathogen.</title>
        <authorList>
            <person name="Zheng A."/>
            <person name="Lin R."/>
            <person name="Xu L."/>
            <person name="Qin P."/>
            <person name="Tang C."/>
            <person name="Ai P."/>
            <person name="Zhang D."/>
            <person name="Liu Y."/>
            <person name="Sun Z."/>
            <person name="Feng H."/>
            <person name="Wang Y."/>
            <person name="Chen Y."/>
            <person name="Liang X."/>
            <person name="Fu R."/>
            <person name="Li Q."/>
            <person name="Zhang J."/>
            <person name="Yu X."/>
            <person name="Xie Z."/>
            <person name="Ding L."/>
            <person name="Guan P."/>
            <person name="Tang J."/>
            <person name="Liang Y."/>
            <person name="Wang S."/>
            <person name="Deng Q."/>
            <person name="Li S."/>
            <person name="Zhu J."/>
            <person name="Wang L."/>
            <person name="Liu H."/>
            <person name="Li P."/>
        </authorList>
    </citation>
    <scope>NUCLEOTIDE SEQUENCE [LARGE SCALE GENOMIC DNA]</scope>
    <source>
        <strain evidence="8">AG-1 IA</strain>
    </source>
</reference>